<dbReference type="NCBIfam" id="TIGR00041">
    <property type="entry name" value="DTMP_kinase"/>
    <property type="match status" value="1"/>
</dbReference>
<keyword evidence="4 7" id="KW-0547">Nucleotide-binding</keyword>
<keyword evidence="2 7" id="KW-0808">Transferase</keyword>
<evidence type="ECO:0000256" key="4">
    <source>
        <dbReference type="ARBA" id="ARBA00022741"/>
    </source>
</evidence>
<evidence type="ECO:0000256" key="1">
    <source>
        <dbReference type="ARBA" id="ARBA00009776"/>
    </source>
</evidence>
<evidence type="ECO:0000256" key="5">
    <source>
        <dbReference type="ARBA" id="ARBA00022777"/>
    </source>
</evidence>
<dbReference type="GO" id="GO:0006233">
    <property type="term" value="P:dTDP biosynthetic process"/>
    <property type="evidence" value="ECO:0007669"/>
    <property type="project" value="InterPro"/>
</dbReference>
<organism evidence="9 10">
    <name type="scientific">Sulfolobus tengchongensis</name>
    <dbReference type="NCBI Taxonomy" id="207809"/>
    <lineage>
        <taxon>Archaea</taxon>
        <taxon>Thermoproteota</taxon>
        <taxon>Thermoprotei</taxon>
        <taxon>Sulfolobales</taxon>
        <taxon>Sulfolobaceae</taxon>
        <taxon>Sulfolobus</taxon>
    </lineage>
</organism>
<dbReference type="PANTHER" id="PTHR10344">
    <property type="entry name" value="THYMIDYLATE KINASE"/>
    <property type="match status" value="1"/>
</dbReference>
<dbReference type="AlphaFoldDB" id="A0AAX4KZI8"/>
<dbReference type="Gene3D" id="3.40.50.300">
    <property type="entry name" value="P-loop containing nucleotide triphosphate hydrolases"/>
    <property type="match status" value="1"/>
</dbReference>
<evidence type="ECO:0000256" key="6">
    <source>
        <dbReference type="ARBA" id="ARBA00022840"/>
    </source>
</evidence>
<dbReference type="GO" id="GO:0006235">
    <property type="term" value="P:dTTP biosynthetic process"/>
    <property type="evidence" value="ECO:0007669"/>
    <property type="project" value="UniProtKB-UniRule"/>
</dbReference>
<evidence type="ECO:0000313" key="9">
    <source>
        <dbReference type="EMBL" id="WWQ59351.1"/>
    </source>
</evidence>
<dbReference type="GO" id="GO:0006227">
    <property type="term" value="P:dUDP biosynthetic process"/>
    <property type="evidence" value="ECO:0007669"/>
    <property type="project" value="TreeGrafter"/>
</dbReference>
<evidence type="ECO:0000256" key="2">
    <source>
        <dbReference type="ARBA" id="ARBA00022679"/>
    </source>
</evidence>
<dbReference type="GeneID" id="89336605"/>
<dbReference type="Proteomes" id="UP001432202">
    <property type="component" value="Chromosome"/>
</dbReference>
<name>A0AAX4KZI8_9CREN</name>
<dbReference type="CDD" id="cd01672">
    <property type="entry name" value="TMPK"/>
    <property type="match status" value="1"/>
</dbReference>
<dbReference type="GO" id="GO:0005737">
    <property type="term" value="C:cytoplasm"/>
    <property type="evidence" value="ECO:0007669"/>
    <property type="project" value="TreeGrafter"/>
</dbReference>
<dbReference type="HAMAP" id="MF_00165">
    <property type="entry name" value="Thymidylate_kinase"/>
    <property type="match status" value="1"/>
</dbReference>
<evidence type="ECO:0000256" key="7">
    <source>
        <dbReference type="HAMAP-Rule" id="MF_00165"/>
    </source>
</evidence>
<keyword evidence="3 7" id="KW-0545">Nucleotide biosynthesis</keyword>
<dbReference type="Pfam" id="PF02223">
    <property type="entry name" value="Thymidylate_kin"/>
    <property type="match status" value="1"/>
</dbReference>
<dbReference type="InterPro" id="IPR018094">
    <property type="entry name" value="Thymidylate_kinase"/>
</dbReference>
<evidence type="ECO:0000313" key="10">
    <source>
        <dbReference type="Proteomes" id="UP001432202"/>
    </source>
</evidence>
<keyword evidence="10" id="KW-1185">Reference proteome</keyword>
<reference evidence="9 10" key="1">
    <citation type="submission" date="2024-02" db="EMBL/GenBank/DDBJ databases">
        <title>STSV induces naive adaptation in Sulfolobus.</title>
        <authorList>
            <person name="Xiang X."/>
            <person name="Song M."/>
        </authorList>
    </citation>
    <scope>NUCLEOTIDE SEQUENCE [LARGE SCALE GENOMIC DNA]</scope>
    <source>
        <strain evidence="9 10">RT2</strain>
    </source>
</reference>
<dbReference type="EMBL" id="CP146016">
    <property type="protein sequence ID" value="WWQ59351.1"/>
    <property type="molecule type" value="Genomic_DNA"/>
</dbReference>
<protein>
    <recommendedName>
        <fullName evidence="7">Probable thymidylate kinase</fullName>
        <ecNumber evidence="7">2.7.4.9</ecNumber>
    </recommendedName>
    <alternativeName>
        <fullName evidence="7">dTMP kinase</fullName>
    </alternativeName>
</protein>
<feature type="binding site" evidence="7">
    <location>
        <begin position="10"/>
        <end position="17"/>
    </location>
    <ligand>
        <name>ATP</name>
        <dbReference type="ChEBI" id="CHEBI:30616"/>
    </ligand>
</feature>
<evidence type="ECO:0000259" key="8">
    <source>
        <dbReference type="Pfam" id="PF02223"/>
    </source>
</evidence>
<comment type="catalytic activity">
    <reaction evidence="7">
        <text>dTMP + ATP = dTDP + ADP</text>
        <dbReference type="Rhea" id="RHEA:13517"/>
        <dbReference type="ChEBI" id="CHEBI:30616"/>
        <dbReference type="ChEBI" id="CHEBI:58369"/>
        <dbReference type="ChEBI" id="CHEBI:63528"/>
        <dbReference type="ChEBI" id="CHEBI:456216"/>
        <dbReference type="EC" id="2.7.4.9"/>
    </reaction>
</comment>
<feature type="domain" description="Thymidylate kinase-like" evidence="8">
    <location>
        <begin position="8"/>
        <end position="203"/>
    </location>
</feature>
<dbReference type="RefSeq" id="WP_338598443.1">
    <property type="nucleotide sequence ID" value="NZ_CP146016.1"/>
</dbReference>
<evidence type="ECO:0000256" key="3">
    <source>
        <dbReference type="ARBA" id="ARBA00022727"/>
    </source>
</evidence>
<comment type="similarity">
    <text evidence="1 7">Belongs to the thymidylate kinase family.</text>
</comment>
<dbReference type="PANTHER" id="PTHR10344:SF1">
    <property type="entry name" value="THYMIDYLATE KINASE"/>
    <property type="match status" value="1"/>
</dbReference>
<accession>A0AAX4KZI8</accession>
<gene>
    <name evidence="7 9" type="primary">tmk</name>
    <name evidence="9" type="ORF">V6M85_07515</name>
</gene>
<dbReference type="GO" id="GO:0004798">
    <property type="term" value="F:dTMP kinase activity"/>
    <property type="evidence" value="ECO:0007669"/>
    <property type="project" value="UniProtKB-UniRule"/>
</dbReference>
<sequence>MKGLLIAFEGIDGSGKSSQAVVLKDWIEMKRDVYLTEWNSSDWIHDIIKEAKKKNLLTPITFSLIHATDFSDRYERYILPMLKSGFVVICDRYIYTAYARDVIRGVDIDWVRKLYSFAIKPNFTFYIRVTPEVALERIKKSKRKIKPQEAGADIFSNENLEPEEGFIKYQSMIVEIYDKIAKEENNFITIDGNKPLKDIQTEIRKVLGEYIDNSF</sequence>
<dbReference type="EC" id="2.7.4.9" evidence="7"/>
<dbReference type="InterPro" id="IPR027417">
    <property type="entry name" value="P-loop_NTPase"/>
</dbReference>
<keyword evidence="5 7" id="KW-0418">Kinase</keyword>
<dbReference type="GO" id="GO:0005524">
    <property type="term" value="F:ATP binding"/>
    <property type="evidence" value="ECO:0007669"/>
    <property type="project" value="UniProtKB-UniRule"/>
</dbReference>
<dbReference type="SUPFAM" id="SSF52540">
    <property type="entry name" value="P-loop containing nucleoside triphosphate hydrolases"/>
    <property type="match status" value="1"/>
</dbReference>
<keyword evidence="6 7" id="KW-0067">ATP-binding</keyword>
<proteinExistence type="inferred from homology"/>
<dbReference type="InterPro" id="IPR039430">
    <property type="entry name" value="Thymidylate_kin-like_dom"/>
</dbReference>